<reference evidence="8" key="4">
    <citation type="submission" date="2025-09" db="UniProtKB">
        <authorList>
            <consortium name="Ensembl"/>
        </authorList>
    </citation>
    <scope>IDENTIFICATION</scope>
    <source>
        <strain evidence="8">HNI</strain>
    </source>
</reference>
<dbReference type="PROSITE" id="PS01283">
    <property type="entry name" value="TBOX_1"/>
    <property type="match status" value="1"/>
</dbReference>
<dbReference type="InterPro" id="IPR018186">
    <property type="entry name" value="TF_T-box_CS"/>
</dbReference>
<evidence type="ECO:0000259" key="7">
    <source>
        <dbReference type="PROSITE" id="PS50252"/>
    </source>
</evidence>
<comment type="subcellular location">
    <subcellularLocation>
        <location evidence="1 6">Nucleus</location>
    </subcellularLocation>
</comment>
<evidence type="ECO:0000256" key="4">
    <source>
        <dbReference type="ARBA" id="ARBA00023163"/>
    </source>
</evidence>
<dbReference type="GO" id="GO:0005634">
    <property type="term" value="C:nucleus"/>
    <property type="evidence" value="ECO:0007669"/>
    <property type="project" value="UniProtKB-SubCell"/>
</dbReference>
<dbReference type="Ensembl" id="ENSORLT00020031052.1">
    <property type="protein sequence ID" value="ENSORLP00020009774.1"/>
    <property type="gene ID" value="ENSORLG00020010661.1"/>
</dbReference>
<comment type="caution">
    <text evidence="6">Lacks conserved residue(s) required for the propagation of feature annotation.</text>
</comment>
<evidence type="ECO:0000256" key="3">
    <source>
        <dbReference type="ARBA" id="ARBA00023125"/>
    </source>
</evidence>
<dbReference type="InterPro" id="IPR008967">
    <property type="entry name" value="p53-like_TF_DNA-bd_sf"/>
</dbReference>
<reference evidence="8" key="3">
    <citation type="submission" date="2025-08" db="UniProtKB">
        <authorList>
            <consortium name="Ensembl"/>
        </authorList>
    </citation>
    <scope>IDENTIFICATION</scope>
    <source>
        <strain evidence="8">HNI</strain>
    </source>
</reference>
<reference evidence="8 9" key="2">
    <citation type="submission" date="2017-04" db="EMBL/GenBank/DDBJ databases">
        <title>CpG methylation of centromeres and impact of large insertions on vertebrate speciation.</title>
        <authorList>
            <person name="Ichikawa K."/>
            <person name="Yoshimura J."/>
            <person name="Morishita S."/>
        </authorList>
    </citation>
    <scope>NUCLEOTIDE SEQUENCE</scope>
    <source>
        <strain evidence="8 9">HNI</strain>
    </source>
</reference>
<dbReference type="SUPFAM" id="SSF49417">
    <property type="entry name" value="p53-like transcription factors"/>
    <property type="match status" value="1"/>
</dbReference>
<dbReference type="Pfam" id="PF00907">
    <property type="entry name" value="T-box"/>
    <property type="match status" value="1"/>
</dbReference>
<dbReference type="InterPro" id="IPR036960">
    <property type="entry name" value="T-box_sf"/>
</dbReference>
<dbReference type="PANTHER" id="PTHR11267:SF204">
    <property type="entry name" value="SPADETAIL"/>
    <property type="match status" value="1"/>
</dbReference>
<evidence type="ECO:0000256" key="2">
    <source>
        <dbReference type="ARBA" id="ARBA00023015"/>
    </source>
</evidence>
<dbReference type="InterPro" id="IPR001699">
    <property type="entry name" value="TF_T-box"/>
</dbReference>
<feature type="domain" description="T-box" evidence="7">
    <location>
        <begin position="84"/>
        <end position="199"/>
    </location>
</feature>
<evidence type="ECO:0000256" key="5">
    <source>
        <dbReference type="ARBA" id="ARBA00023242"/>
    </source>
</evidence>
<dbReference type="PROSITE" id="PS50252">
    <property type="entry name" value="TBOX_3"/>
    <property type="match status" value="1"/>
</dbReference>
<evidence type="ECO:0000313" key="9">
    <source>
        <dbReference type="Proteomes" id="UP000265180"/>
    </source>
</evidence>
<dbReference type="GO" id="GO:0003700">
    <property type="term" value="F:DNA-binding transcription factor activity"/>
    <property type="evidence" value="ECO:0007669"/>
    <property type="project" value="InterPro"/>
</dbReference>
<accession>A0A3P9KMM3</accession>
<dbReference type="Proteomes" id="UP000265180">
    <property type="component" value="Chromosome 12"/>
</dbReference>
<dbReference type="AlphaFoldDB" id="A0A3P9KMM3"/>
<dbReference type="SMART" id="SM00425">
    <property type="entry name" value="TBOX"/>
    <property type="match status" value="1"/>
</dbReference>
<organism evidence="8 9">
    <name type="scientific">Oryzias latipes</name>
    <name type="common">Japanese rice fish</name>
    <name type="synonym">Japanese killifish</name>
    <dbReference type="NCBI Taxonomy" id="8090"/>
    <lineage>
        <taxon>Eukaryota</taxon>
        <taxon>Metazoa</taxon>
        <taxon>Chordata</taxon>
        <taxon>Craniata</taxon>
        <taxon>Vertebrata</taxon>
        <taxon>Euteleostomi</taxon>
        <taxon>Actinopterygii</taxon>
        <taxon>Neopterygii</taxon>
        <taxon>Teleostei</taxon>
        <taxon>Neoteleostei</taxon>
        <taxon>Acanthomorphata</taxon>
        <taxon>Ovalentaria</taxon>
        <taxon>Atherinomorphae</taxon>
        <taxon>Beloniformes</taxon>
        <taxon>Adrianichthyidae</taxon>
        <taxon>Oryziinae</taxon>
        <taxon>Oryzias</taxon>
    </lineage>
</organism>
<keyword evidence="4" id="KW-0804">Transcription</keyword>
<keyword evidence="2" id="KW-0805">Transcription regulation</keyword>
<evidence type="ECO:0000256" key="6">
    <source>
        <dbReference type="PROSITE-ProRule" id="PRU00201"/>
    </source>
</evidence>
<proteinExistence type="predicted"/>
<keyword evidence="3 6" id="KW-0238">DNA-binding</keyword>
<sequence>MEQPRSHFPSLLHSGAGSLWPAQRIFHIKNVFFFPTEFFHLPFMLICNHSHKIFFTDFRLNASMPLLSQPAAQAYLQGSVKVTLENADLWKSFHDIGTEMIITKHGRRMFPHCSIAISGLQPLTDYVIMVDMIPVDGFKYKWKKEQWEVAGTAEPQPPWRTYTHPDSPALGRHWMKQPLSFLKMKLTNNTLDQHGHSRVGGDGGGYLGH</sequence>
<dbReference type="GO" id="GO:0000978">
    <property type="term" value="F:RNA polymerase II cis-regulatory region sequence-specific DNA binding"/>
    <property type="evidence" value="ECO:0007669"/>
    <property type="project" value="InterPro"/>
</dbReference>
<dbReference type="InterPro" id="IPR046360">
    <property type="entry name" value="T-box_DNA-bd"/>
</dbReference>
<protein>
    <recommendedName>
        <fullName evidence="7">T-box domain-containing protein</fullName>
    </recommendedName>
</protein>
<dbReference type="Gene3D" id="2.60.40.820">
    <property type="entry name" value="Transcription factor, T-box"/>
    <property type="match status" value="1"/>
</dbReference>
<reference key="1">
    <citation type="journal article" date="2007" name="Nature">
        <title>The medaka draft genome and insights into vertebrate genome evolution.</title>
        <authorList>
            <person name="Kasahara M."/>
            <person name="Naruse K."/>
            <person name="Sasaki S."/>
            <person name="Nakatani Y."/>
            <person name="Qu W."/>
            <person name="Ahsan B."/>
            <person name="Yamada T."/>
            <person name="Nagayasu Y."/>
            <person name="Doi K."/>
            <person name="Kasai Y."/>
            <person name="Jindo T."/>
            <person name="Kobayashi D."/>
            <person name="Shimada A."/>
            <person name="Toyoda A."/>
            <person name="Kuroki Y."/>
            <person name="Fujiyama A."/>
            <person name="Sasaki T."/>
            <person name="Shimizu A."/>
            <person name="Asakawa S."/>
            <person name="Shimizu N."/>
            <person name="Hashimoto S."/>
            <person name="Yang J."/>
            <person name="Lee Y."/>
            <person name="Matsushima K."/>
            <person name="Sugano S."/>
            <person name="Sakaizumi M."/>
            <person name="Narita T."/>
            <person name="Ohishi K."/>
            <person name="Haga S."/>
            <person name="Ohta F."/>
            <person name="Nomoto H."/>
            <person name="Nogata K."/>
            <person name="Morishita T."/>
            <person name="Endo T."/>
            <person name="Shin-I T."/>
            <person name="Takeda H."/>
            <person name="Morishita S."/>
            <person name="Kohara Y."/>
        </authorList>
    </citation>
    <scope>NUCLEOTIDE SEQUENCE [LARGE SCALE GENOMIC DNA]</scope>
    <source>
        <strain>Hd-rR</strain>
    </source>
</reference>
<dbReference type="PANTHER" id="PTHR11267">
    <property type="entry name" value="T-BOX PROTEIN-RELATED"/>
    <property type="match status" value="1"/>
</dbReference>
<evidence type="ECO:0000313" key="8">
    <source>
        <dbReference type="Ensembl" id="ENSORLP00020009774.1"/>
    </source>
</evidence>
<keyword evidence="5 6" id="KW-0539">Nucleus</keyword>
<dbReference type="PRINTS" id="PR00937">
    <property type="entry name" value="TBOX"/>
</dbReference>
<evidence type="ECO:0000256" key="1">
    <source>
        <dbReference type="ARBA" id="ARBA00004123"/>
    </source>
</evidence>
<dbReference type="GO" id="GO:0045893">
    <property type="term" value="P:positive regulation of DNA-templated transcription"/>
    <property type="evidence" value="ECO:0007669"/>
    <property type="project" value="InterPro"/>
</dbReference>
<name>A0A3P9KMM3_ORYLA</name>